<evidence type="ECO:0000313" key="3">
    <source>
        <dbReference type="EMBL" id="POZ51031.1"/>
    </source>
</evidence>
<organism evidence="2 4">
    <name type="scientific">Methylovulum psychrotolerans</name>
    <dbReference type="NCBI Taxonomy" id="1704499"/>
    <lineage>
        <taxon>Bacteria</taxon>
        <taxon>Pseudomonadati</taxon>
        <taxon>Pseudomonadota</taxon>
        <taxon>Gammaproteobacteria</taxon>
        <taxon>Methylococcales</taxon>
        <taxon>Methylococcaceae</taxon>
        <taxon>Methylovulum</taxon>
    </lineage>
</organism>
<dbReference type="EMBL" id="PGFZ01000007">
    <property type="protein sequence ID" value="POZ51031.1"/>
    <property type="molecule type" value="Genomic_DNA"/>
</dbReference>
<sequence>MTIPPPQFTLFYDGLCPICQAEVAWLRRCNRQGRLILQDINAPDFQAEAYGKTYADMLAEIHGLQADGTLLIGMPVFRAAYQAVGLGWLLAPTGWPLLSPAFALLYRLFARYRLGIGSRLGGGRCTDGQCRIGKPD</sequence>
<dbReference type="PANTHER" id="PTHR34290:SF2">
    <property type="entry name" value="OS04G0668800 PROTEIN"/>
    <property type="match status" value="1"/>
</dbReference>
<keyword evidence="1" id="KW-0812">Transmembrane</keyword>
<dbReference type="InterPro" id="IPR007263">
    <property type="entry name" value="DCC1-like"/>
</dbReference>
<dbReference type="KEGG" id="mpsy:CEK71_15535"/>
<evidence type="ECO:0000313" key="5">
    <source>
        <dbReference type="Proteomes" id="UP000237423"/>
    </source>
</evidence>
<accession>A0A1Z4C1H0</accession>
<name>A0A1Z4C1H0_9GAMM</name>
<keyword evidence="1" id="KW-0472">Membrane</keyword>
<protein>
    <submittedName>
        <fullName evidence="2">Thiol-disulfide oxidoreductase</fullName>
    </submittedName>
</protein>
<keyword evidence="4" id="KW-1185">Reference proteome</keyword>
<dbReference type="EMBL" id="CP022129">
    <property type="protein sequence ID" value="ASF47361.1"/>
    <property type="molecule type" value="Genomic_DNA"/>
</dbReference>
<dbReference type="PANTHER" id="PTHR34290">
    <property type="entry name" value="SI:CH73-390P7.2"/>
    <property type="match status" value="1"/>
</dbReference>
<feature type="transmembrane region" description="Helical" evidence="1">
    <location>
        <begin position="86"/>
        <end position="109"/>
    </location>
</feature>
<dbReference type="OrthoDB" id="5294764at2"/>
<reference evidence="3 5" key="2">
    <citation type="submission" date="2017-11" db="EMBL/GenBank/DDBJ databases">
        <title>Draft Genome Sequence of Methylobacter psychrotolerans Sph1T, an Obligate Methanotroph from Low-Temperature Environments.</title>
        <authorList>
            <person name="Oshkin I.Y."/>
            <person name="Miroshnikov K."/>
            <person name="Belova S.E."/>
            <person name="Korzhenkov A."/>
            <person name="Toshchakov S.V."/>
            <person name="Dedysh S.N."/>
        </authorList>
    </citation>
    <scope>NUCLEOTIDE SEQUENCE [LARGE SCALE GENOMIC DNA]</scope>
    <source>
        <strain evidence="3 5">Sph1</strain>
    </source>
</reference>
<proteinExistence type="predicted"/>
<dbReference type="Proteomes" id="UP000197019">
    <property type="component" value="Chromosome"/>
</dbReference>
<reference evidence="2 4" key="1">
    <citation type="submission" date="2017-06" db="EMBL/GenBank/DDBJ databases">
        <title>Genome Sequencing of the methanotroph Methylovulum psychrotolerants str. HV10-M2 isolated from a high-altitude environment.</title>
        <authorList>
            <person name="Mateos-Rivera A."/>
        </authorList>
    </citation>
    <scope>NUCLEOTIDE SEQUENCE [LARGE SCALE GENOMIC DNA]</scope>
    <source>
        <strain evidence="2 4">HV10_M2</strain>
    </source>
</reference>
<gene>
    <name evidence="3" type="ORF">AADEFJLK_02989</name>
    <name evidence="2" type="ORF">CEK71_15535</name>
</gene>
<evidence type="ECO:0000313" key="4">
    <source>
        <dbReference type="Proteomes" id="UP000197019"/>
    </source>
</evidence>
<dbReference type="Pfam" id="PF04134">
    <property type="entry name" value="DCC1-like"/>
    <property type="match status" value="1"/>
</dbReference>
<dbReference type="Proteomes" id="UP000237423">
    <property type="component" value="Unassembled WGS sequence"/>
</dbReference>
<evidence type="ECO:0000313" key="2">
    <source>
        <dbReference type="EMBL" id="ASF47361.1"/>
    </source>
</evidence>
<dbReference type="RefSeq" id="WP_088620233.1">
    <property type="nucleotide sequence ID" value="NZ_CP022129.1"/>
</dbReference>
<evidence type="ECO:0000256" key="1">
    <source>
        <dbReference type="SAM" id="Phobius"/>
    </source>
</evidence>
<dbReference type="AlphaFoldDB" id="A0A1Z4C1H0"/>
<dbReference type="GO" id="GO:0015035">
    <property type="term" value="F:protein-disulfide reductase activity"/>
    <property type="evidence" value="ECO:0007669"/>
    <property type="project" value="InterPro"/>
</dbReference>
<keyword evidence="1" id="KW-1133">Transmembrane helix</keyword>
<dbReference type="InterPro" id="IPR044691">
    <property type="entry name" value="DCC1_Trx"/>
</dbReference>